<keyword evidence="1" id="KW-0408">Iron</keyword>
<reference evidence="3" key="1">
    <citation type="submission" date="2019-08" db="EMBL/GenBank/DDBJ databases">
        <authorList>
            <person name="Kucharzyk K."/>
            <person name="Murdoch R.W."/>
            <person name="Higgins S."/>
            <person name="Loffler F."/>
        </authorList>
    </citation>
    <scope>NUCLEOTIDE SEQUENCE</scope>
</reference>
<sequence>MIINDEGGIHMTLDQAKRGQRLYIASITGDTVRAQAIRFGIFEGSEIHCAEKLPAGPIVISKGKQEIAIGRRLAENIEVQPA</sequence>
<dbReference type="InterPro" id="IPR038157">
    <property type="entry name" value="FeoA_core_dom"/>
</dbReference>
<organism evidence="3">
    <name type="scientific">bioreactor metagenome</name>
    <dbReference type="NCBI Taxonomy" id="1076179"/>
    <lineage>
        <taxon>unclassified sequences</taxon>
        <taxon>metagenomes</taxon>
        <taxon>ecological metagenomes</taxon>
    </lineage>
</organism>
<name>A0A644SW58_9ZZZZ</name>
<dbReference type="Gene3D" id="2.30.30.90">
    <property type="match status" value="1"/>
</dbReference>
<evidence type="ECO:0000256" key="1">
    <source>
        <dbReference type="ARBA" id="ARBA00023004"/>
    </source>
</evidence>
<dbReference type="Pfam" id="PF04023">
    <property type="entry name" value="FeoA"/>
    <property type="match status" value="1"/>
</dbReference>
<evidence type="ECO:0000259" key="2">
    <source>
        <dbReference type="SMART" id="SM00899"/>
    </source>
</evidence>
<dbReference type="SUPFAM" id="SSF50037">
    <property type="entry name" value="C-terminal domain of transcriptional repressors"/>
    <property type="match status" value="1"/>
</dbReference>
<dbReference type="InterPro" id="IPR007167">
    <property type="entry name" value="Fe-transptr_FeoA-like"/>
</dbReference>
<proteinExistence type="predicted"/>
<comment type="caution">
    <text evidence="3">The sequence shown here is derived from an EMBL/GenBank/DDBJ whole genome shotgun (WGS) entry which is preliminary data.</text>
</comment>
<dbReference type="AlphaFoldDB" id="A0A644SW58"/>
<gene>
    <name evidence="3" type="ORF">SDC9_04030</name>
</gene>
<protein>
    <recommendedName>
        <fullName evidence="2">Ferrous iron transporter FeoA-like domain-containing protein</fullName>
    </recommendedName>
</protein>
<dbReference type="GO" id="GO:0046914">
    <property type="term" value="F:transition metal ion binding"/>
    <property type="evidence" value="ECO:0007669"/>
    <property type="project" value="InterPro"/>
</dbReference>
<dbReference type="EMBL" id="VSSQ01000007">
    <property type="protein sequence ID" value="MPL58497.1"/>
    <property type="molecule type" value="Genomic_DNA"/>
</dbReference>
<accession>A0A644SW58</accession>
<dbReference type="SMART" id="SM00899">
    <property type="entry name" value="FeoA"/>
    <property type="match status" value="1"/>
</dbReference>
<feature type="domain" description="Ferrous iron transporter FeoA-like" evidence="2">
    <location>
        <begin position="11"/>
        <end position="81"/>
    </location>
</feature>
<dbReference type="InterPro" id="IPR008988">
    <property type="entry name" value="Transcriptional_repressor_C"/>
</dbReference>
<evidence type="ECO:0000313" key="3">
    <source>
        <dbReference type="EMBL" id="MPL58497.1"/>
    </source>
</evidence>